<dbReference type="EMBL" id="RWJN01000341">
    <property type="protein sequence ID" value="TCD62834.1"/>
    <property type="molecule type" value="Genomic_DNA"/>
</dbReference>
<sequence length="332" mass="37082">MASKQPRDYPVIQKDLTGQTIIVTGCNVGLGLEAAKHFARMRPHKLIGTCRSEDKCAQAEQEIKKETGFDDVVCWPLELTSFASVKAFVDRFERETDGRLDVLLLNAGIVTFDYILTADGHESTVQVNHLSGALLSYLLLPALLRTGEKLGKPSRLAIVTSYVHDEVDFGSANFSTDMGIIEKLDSKEFSTKENMVARRYRESKLLNVIFARKLQSHLASGSPLIVNSVDPGFCVSRLRRTIDNGQFEELLQTARTTEEGSRQLILAAIGPRNGSEDPMRGAYVKDNEIREPHSWSSSDEGREVEERVWTETLRIASEVDKRVEAVVIELKL</sequence>
<name>A0A4R0RKI8_9APHY</name>
<keyword evidence="3" id="KW-1185">Reference proteome</keyword>
<evidence type="ECO:0000256" key="1">
    <source>
        <dbReference type="ARBA" id="ARBA00023002"/>
    </source>
</evidence>
<accession>A0A4R0RKI8</accession>
<evidence type="ECO:0000313" key="3">
    <source>
        <dbReference type="Proteomes" id="UP000292702"/>
    </source>
</evidence>
<dbReference type="Proteomes" id="UP000292702">
    <property type="component" value="Unassembled WGS sequence"/>
</dbReference>
<dbReference type="PANTHER" id="PTHR43157:SF31">
    <property type="entry name" value="PHOSPHATIDYLINOSITOL-GLYCAN BIOSYNTHESIS CLASS F PROTEIN"/>
    <property type="match status" value="1"/>
</dbReference>
<organism evidence="2 3">
    <name type="scientific">Steccherinum ochraceum</name>
    <dbReference type="NCBI Taxonomy" id="92696"/>
    <lineage>
        <taxon>Eukaryota</taxon>
        <taxon>Fungi</taxon>
        <taxon>Dikarya</taxon>
        <taxon>Basidiomycota</taxon>
        <taxon>Agaricomycotina</taxon>
        <taxon>Agaricomycetes</taxon>
        <taxon>Polyporales</taxon>
        <taxon>Steccherinaceae</taxon>
        <taxon>Steccherinum</taxon>
    </lineage>
</organism>
<dbReference type="PANTHER" id="PTHR43157">
    <property type="entry name" value="PHOSPHATIDYLINOSITOL-GLYCAN BIOSYNTHESIS CLASS F PROTEIN-RELATED"/>
    <property type="match status" value="1"/>
</dbReference>
<protein>
    <submittedName>
        <fullName evidence="2">Uncharacterized protein</fullName>
    </submittedName>
</protein>
<proteinExistence type="predicted"/>
<dbReference type="STRING" id="92696.A0A4R0RKI8"/>
<dbReference type="PRINTS" id="PR00081">
    <property type="entry name" value="GDHRDH"/>
</dbReference>
<keyword evidence="1" id="KW-0560">Oxidoreductase</keyword>
<dbReference type="InterPro" id="IPR002347">
    <property type="entry name" value="SDR_fam"/>
</dbReference>
<evidence type="ECO:0000313" key="2">
    <source>
        <dbReference type="EMBL" id="TCD62834.1"/>
    </source>
</evidence>
<dbReference type="InterPro" id="IPR036291">
    <property type="entry name" value="NAD(P)-bd_dom_sf"/>
</dbReference>
<gene>
    <name evidence="2" type="ORF">EIP91_006347</name>
</gene>
<dbReference type="Pfam" id="PF00106">
    <property type="entry name" value="adh_short"/>
    <property type="match status" value="1"/>
</dbReference>
<dbReference type="PROSITE" id="PS51257">
    <property type="entry name" value="PROKAR_LIPOPROTEIN"/>
    <property type="match status" value="1"/>
</dbReference>
<dbReference type="Gene3D" id="3.40.50.720">
    <property type="entry name" value="NAD(P)-binding Rossmann-like Domain"/>
    <property type="match status" value="1"/>
</dbReference>
<comment type="caution">
    <text evidence="2">The sequence shown here is derived from an EMBL/GenBank/DDBJ whole genome shotgun (WGS) entry which is preliminary data.</text>
</comment>
<dbReference type="GO" id="GO:0016491">
    <property type="term" value="F:oxidoreductase activity"/>
    <property type="evidence" value="ECO:0007669"/>
    <property type="project" value="UniProtKB-KW"/>
</dbReference>
<dbReference type="AlphaFoldDB" id="A0A4R0RKI8"/>
<dbReference type="SUPFAM" id="SSF51735">
    <property type="entry name" value="NAD(P)-binding Rossmann-fold domains"/>
    <property type="match status" value="1"/>
</dbReference>
<dbReference type="OrthoDB" id="542013at2759"/>
<reference evidence="2 3" key="1">
    <citation type="submission" date="2018-11" db="EMBL/GenBank/DDBJ databases">
        <title>Genome assembly of Steccherinum ochraceum LE-BIN_3174, the white-rot fungus of the Steccherinaceae family (The Residual Polyporoid clade, Polyporales, Basidiomycota).</title>
        <authorList>
            <person name="Fedorova T.V."/>
            <person name="Glazunova O.A."/>
            <person name="Landesman E.O."/>
            <person name="Moiseenko K.V."/>
            <person name="Psurtseva N.V."/>
            <person name="Savinova O.S."/>
            <person name="Shakhova N.V."/>
            <person name="Tyazhelova T.V."/>
            <person name="Vasina D.V."/>
        </authorList>
    </citation>
    <scope>NUCLEOTIDE SEQUENCE [LARGE SCALE GENOMIC DNA]</scope>
    <source>
        <strain evidence="2 3">LE-BIN_3174</strain>
    </source>
</reference>